<evidence type="ECO:0000256" key="8">
    <source>
        <dbReference type="ARBA" id="ARBA00078071"/>
    </source>
</evidence>
<feature type="domain" description="Alpha-2-macroglobulin bait region" evidence="9">
    <location>
        <begin position="465"/>
        <end position="592"/>
    </location>
</feature>
<evidence type="ECO:0000313" key="13">
    <source>
        <dbReference type="Proteomes" id="UP000292052"/>
    </source>
</evidence>
<dbReference type="GO" id="GO:0002376">
    <property type="term" value="P:immune system process"/>
    <property type="evidence" value="ECO:0007669"/>
    <property type="project" value="UniProtKB-KW"/>
</dbReference>
<dbReference type="GO" id="GO:0005615">
    <property type="term" value="C:extracellular space"/>
    <property type="evidence" value="ECO:0007669"/>
    <property type="project" value="InterPro"/>
</dbReference>
<dbReference type="InterPro" id="IPR002890">
    <property type="entry name" value="MG2"/>
</dbReference>
<dbReference type="Pfam" id="PF00207">
    <property type="entry name" value="A2M"/>
    <property type="match status" value="1"/>
</dbReference>
<dbReference type="Gene3D" id="6.20.50.160">
    <property type="match status" value="1"/>
</dbReference>
<accession>A0A482WCF7</accession>
<dbReference type="Pfam" id="PF01835">
    <property type="entry name" value="MG2"/>
    <property type="match status" value="1"/>
</dbReference>
<gene>
    <name evidence="12" type="ORF">BDFB_000641</name>
</gene>
<evidence type="ECO:0000256" key="2">
    <source>
        <dbReference type="ARBA" id="ARBA00022859"/>
    </source>
</evidence>
<reference evidence="12 13" key="1">
    <citation type="submission" date="2017-03" db="EMBL/GenBank/DDBJ databases">
        <title>Genome of the blue death feigning beetle - Asbolus verrucosus.</title>
        <authorList>
            <person name="Rider S.D."/>
        </authorList>
    </citation>
    <scope>NUCLEOTIDE SEQUENCE [LARGE SCALE GENOMIC DNA]</scope>
    <source>
        <strain evidence="12">Butters</strain>
        <tissue evidence="12">Head and leg muscle</tissue>
    </source>
</reference>
<feature type="domain" description="Alpha-2-macroglobulin" evidence="10">
    <location>
        <begin position="723"/>
        <end position="814"/>
    </location>
</feature>
<evidence type="ECO:0000256" key="5">
    <source>
        <dbReference type="ARBA" id="ARBA00023180"/>
    </source>
</evidence>
<keyword evidence="3" id="KW-0882">Thioester bond</keyword>
<dbReference type="PANTHER" id="PTHR11412:SF136">
    <property type="entry name" value="CD109 ANTIGEN"/>
    <property type="match status" value="1"/>
</dbReference>
<name>A0A482WCF7_ASBVE</name>
<dbReference type="Pfam" id="PF07677">
    <property type="entry name" value="A2M_recep"/>
    <property type="match status" value="1"/>
</dbReference>
<dbReference type="InterPro" id="IPR036595">
    <property type="entry name" value="A-macroglobulin_rcpt-bd_sf"/>
</dbReference>
<dbReference type="InterPro" id="IPR047565">
    <property type="entry name" value="Alpha-macroglob_thiol-ester_cl"/>
</dbReference>
<evidence type="ECO:0000256" key="7">
    <source>
        <dbReference type="ARBA" id="ARBA00063781"/>
    </source>
</evidence>
<organism evidence="12 13">
    <name type="scientific">Asbolus verrucosus</name>
    <name type="common">Desert ironclad beetle</name>
    <dbReference type="NCBI Taxonomy" id="1661398"/>
    <lineage>
        <taxon>Eukaryota</taxon>
        <taxon>Metazoa</taxon>
        <taxon>Ecdysozoa</taxon>
        <taxon>Arthropoda</taxon>
        <taxon>Hexapoda</taxon>
        <taxon>Insecta</taxon>
        <taxon>Pterygota</taxon>
        <taxon>Neoptera</taxon>
        <taxon>Endopterygota</taxon>
        <taxon>Coleoptera</taxon>
        <taxon>Polyphaga</taxon>
        <taxon>Cucujiformia</taxon>
        <taxon>Tenebrionidae</taxon>
        <taxon>Pimeliinae</taxon>
        <taxon>Asbolus</taxon>
    </lineage>
</organism>
<comment type="subunit">
    <text evidence="7">Heterodimer of a TEP1-N chain and an TEP1-C chain non-covalently linked. Forms a complex composed of TEP1-N and TEP1-C heterodimer, LRIM1 and APL1C; the interaction stabilizes TEP1-N and TEP1-C heterodimer, prevents its binding to tissues while circulating in the hemolymph and protects the thioester bond from hydrolysis. Mature TEP1 and to a lesser extent full-length TEP1 interact with SPCLIP1; the interaction is induced by microbial infection.</text>
</comment>
<evidence type="ECO:0000259" key="9">
    <source>
        <dbReference type="SMART" id="SM01359"/>
    </source>
</evidence>
<keyword evidence="1" id="KW-0732">Signal</keyword>
<evidence type="ECO:0000256" key="1">
    <source>
        <dbReference type="ARBA" id="ARBA00022729"/>
    </source>
</evidence>
<dbReference type="Gene3D" id="1.50.10.20">
    <property type="match status" value="1"/>
</dbReference>
<dbReference type="InterPro" id="IPR013783">
    <property type="entry name" value="Ig-like_fold"/>
</dbReference>
<evidence type="ECO:0000256" key="4">
    <source>
        <dbReference type="ARBA" id="ARBA00023157"/>
    </source>
</evidence>
<dbReference type="EMBL" id="QDEB01005238">
    <property type="protein sequence ID" value="RZC42764.1"/>
    <property type="molecule type" value="Genomic_DNA"/>
</dbReference>
<dbReference type="Pfam" id="PF17791">
    <property type="entry name" value="MG3"/>
    <property type="match status" value="1"/>
</dbReference>
<sequence length="1456" mass="164882">MQLQLQAIVGVPEPVRNCHNTFYRINLLTRSSPTLKFLVTCRFYKAVGPRAVRPNSEYHVAVSVQQTSEPTIITATLQGVSPNGSIYTTEDRVQVQPYTSRICRLKVGDVEPGDYKLIVTGKGGVDFFSDFPLEFVDKSYSVFIQTDRAVYKPGIKILFRAVVLDSQLKPAAEVKSEYLHVSVSDGKGNRVKEWKRVDALRGVFTGEVNLSESPVLGDWNISVTIHGQTFSKSVEVAEYVLPKFMITIQAPKHLTFQEKVLVANIQTQYNYGKKVKGEATVTVYPTIFSGVIQPIFQNPIRKVFPIEGSATVEFDIAKELKLSDEYERVVMIDVTVEEASTGRRQNNSMEVHLHKYKYRMDLIKTADYFKPGLKYIAFVKVSNHDGTPLKTDQKEITVRHGYSRADEVYVEEKHKLDRNQVVKLEYYTPVNVTNTTALRIEAEYLGLKERISPIPAAVSYSNTFLQVSLETERPVVNLDVEILVNCTERLKYISYVLMGRGDVLIANTFQVNNQHEYRFHFTATHEMVPVSHLLVSYVRQDGELIGDALDVEMEIQVNPVETEPSLDIDITIRAQPNSYVALLAVDQNAIQLRPGFDITHSQVSDELKRYDVASQSPYSLIMQDSKYHFFWKPGASNPHSAIYDSGGDLLTNAHVYRYKPTLEDIYLRPVFYGTSTVKPDRGFGLPLHTVTRPPLAGPYAFSRIPKPVWNKPKVYLTQDIADTWLFTNFSSGYEGKTSIRRKVPSTLNTWVVTGFSLDSLYGLGLSTTPKKIKVSKNFVVTLDLPYSVQRGEILAVPVVVYNHMNKDISAEVTIHNPEQKFEFAEVSNSINATRKIELYRRKKINIKKNSGTSVSFMIKPLSQGSIEIKVTANSPKNQDVAIKYLLVTTEGETEYYTKTVLIDLRNNENFKKTINFTLPENIVTGSERIEVSTVGDLLGPTMVNLENLIRLPTNCGEQNMMHLMPNLIILQYLRYTRQITPTIQNEALDLLEKGYQQLLTYKRDDGSFSAFGTRDQFSSVWLTAYAALVVKQAKTHIYVDEKILENCLEWLSKIQGRNGSFVEVGSIIYKEVQNRDGNSLALTAFTLLAFIENQKYAAFYSNTINKGLDYIARNIGEEESTYTIALCSYTLQLARHTSKQSAFNLLDALSKTKGNLKWWAKDIPSNEIKNPWHKLPRSIDIETSAYGLLTLLEANHFEDAIPVLNWLLDQQNSIGGFTSSQDTVVGLYAIYKLISKLSTNVNMQIEFAYRKDQISNFNVNKNNAMIVQKLQLNRDVRQVNVTAQGRGLAVFRVSYQYNMNVTGPWPMFTLDPQVDKNSNKDHLQVSICTGFVGRNLSGSSESNMAVMEVSLPSGFTADVDSLPSLEVSQNVQKVETSNSLTKVILYFNNITRYEYCPTVSAFRTHKVADQKPVPVIVYDYYDSCRFTFHSVDDFVIFFYFSEKSAAVLQKQKINFM</sequence>
<feature type="domain" description="Alpha-macroglobulin receptor-binding" evidence="11">
    <location>
        <begin position="1342"/>
        <end position="1431"/>
    </location>
</feature>
<dbReference type="InterPro" id="IPR009048">
    <property type="entry name" value="A-macroglobulin_rcpt-bd"/>
</dbReference>
<dbReference type="InterPro" id="IPR011626">
    <property type="entry name" value="Alpha-macroglobulin_TED"/>
</dbReference>
<dbReference type="SMART" id="SM01419">
    <property type="entry name" value="Thiol-ester_cl"/>
    <property type="match status" value="1"/>
</dbReference>
<dbReference type="Gene3D" id="2.60.40.2950">
    <property type="match status" value="1"/>
</dbReference>
<dbReference type="SUPFAM" id="SSF49410">
    <property type="entry name" value="Alpha-macroglobulin receptor domain"/>
    <property type="match status" value="1"/>
</dbReference>
<dbReference type="Gene3D" id="2.20.130.20">
    <property type="match status" value="1"/>
</dbReference>
<keyword evidence="13" id="KW-1185">Reference proteome</keyword>
<dbReference type="FunFam" id="2.60.40.1930:FF:000001">
    <property type="entry name" value="CD109 isoform 3"/>
    <property type="match status" value="1"/>
</dbReference>
<dbReference type="InterPro" id="IPR041555">
    <property type="entry name" value="MG3"/>
</dbReference>
<dbReference type="SMART" id="SM01361">
    <property type="entry name" value="A2M_recep"/>
    <property type="match status" value="1"/>
</dbReference>
<dbReference type="SMART" id="SM01359">
    <property type="entry name" value="A2M_N_2"/>
    <property type="match status" value="1"/>
</dbReference>
<dbReference type="Proteomes" id="UP000292052">
    <property type="component" value="Unassembled WGS sequence"/>
</dbReference>
<dbReference type="Gene3D" id="2.60.40.1940">
    <property type="match status" value="1"/>
</dbReference>
<dbReference type="GO" id="GO:0004866">
    <property type="term" value="F:endopeptidase inhibitor activity"/>
    <property type="evidence" value="ECO:0007669"/>
    <property type="project" value="InterPro"/>
</dbReference>
<evidence type="ECO:0000259" key="11">
    <source>
        <dbReference type="SMART" id="SM01361"/>
    </source>
</evidence>
<keyword evidence="2" id="KW-0391">Immunity</keyword>
<dbReference type="Pfam" id="PF07678">
    <property type="entry name" value="TED_complement"/>
    <property type="match status" value="1"/>
</dbReference>
<evidence type="ECO:0000256" key="3">
    <source>
        <dbReference type="ARBA" id="ARBA00022966"/>
    </source>
</evidence>
<dbReference type="Gene3D" id="2.60.120.1540">
    <property type="match status" value="1"/>
</dbReference>
<protein>
    <recommendedName>
        <fullName evidence="8">TEP1-F</fullName>
    </recommendedName>
</protein>
<keyword evidence="4" id="KW-1015">Disulfide bond</keyword>
<dbReference type="Gene3D" id="2.60.40.10">
    <property type="entry name" value="Immunoglobulins"/>
    <property type="match status" value="2"/>
</dbReference>
<evidence type="ECO:0000259" key="10">
    <source>
        <dbReference type="SMART" id="SM01360"/>
    </source>
</evidence>
<dbReference type="SUPFAM" id="SSF48239">
    <property type="entry name" value="Terpenoid cyclases/Protein prenyltransferases"/>
    <property type="match status" value="1"/>
</dbReference>
<comment type="function">
    <text evidence="6">Binds covalently through a thioester bond to the pathogen surface resulting in pathogen clearance.</text>
</comment>
<proteinExistence type="predicted"/>
<dbReference type="InterPro" id="IPR001599">
    <property type="entry name" value="Macroglobln_a2"/>
</dbReference>
<dbReference type="InterPro" id="IPR050473">
    <property type="entry name" value="A2M/Complement_sys"/>
</dbReference>
<dbReference type="STRING" id="1661398.A0A482WCF7"/>
<keyword evidence="5" id="KW-0325">Glycoprotein</keyword>
<dbReference type="Gene3D" id="2.60.40.1930">
    <property type="match status" value="2"/>
</dbReference>
<dbReference type="InterPro" id="IPR008930">
    <property type="entry name" value="Terpenoid_cyclase/PrenylTrfase"/>
</dbReference>
<evidence type="ECO:0000313" key="12">
    <source>
        <dbReference type="EMBL" id="RZC42764.1"/>
    </source>
</evidence>
<dbReference type="Pfam" id="PF07703">
    <property type="entry name" value="A2M_BRD"/>
    <property type="match status" value="1"/>
</dbReference>
<evidence type="ECO:0000256" key="6">
    <source>
        <dbReference type="ARBA" id="ARBA00057615"/>
    </source>
</evidence>
<dbReference type="OrthoDB" id="9998011at2759"/>
<comment type="caution">
    <text evidence="12">The sequence shown here is derived from an EMBL/GenBank/DDBJ whole genome shotgun (WGS) entry which is preliminary data.</text>
</comment>
<dbReference type="SMART" id="SM01360">
    <property type="entry name" value="A2M"/>
    <property type="match status" value="1"/>
</dbReference>
<dbReference type="InterPro" id="IPR011625">
    <property type="entry name" value="A2M_N_BRD"/>
</dbReference>
<dbReference type="PANTHER" id="PTHR11412">
    <property type="entry name" value="MACROGLOBULIN / COMPLEMENT"/>
    <property type="match status" value="1"/>
</dbReference>
<dbReference type="Gene3D" id="2.60.40.690">
    <property type="entry name" value="Alpha-macroglobulin, receptor-binding domain"/>
    <property type="match status" value="1"/>
</dbReference>